<evidence type="ECO:0000313" key="2">
    <source>
        <dbReference type="Proteomes" id="UP000830395"/>
    </source>
</evidence>
<proteinExistence type="predicted"/>
<accession>A0ACC5YZB4</accession>
<name>A0ACC5YZB4_9TELE</name>
<protein>
    <submittedName>
        <fullName evidence="1">Uncharacterized protein</fullName>
    </submittedName>
</protein>
<evidence type="ECO:0000313" key="1">
    <source>
        <dbReference type="EMBL" id="MCJ8740266.1"/>
    </source>
</evidence>
<sequence length="599" mass="66721">MPFVVKRFIIERKMPFSCWLLCICTLWLKVSPTESESWNAEVPQSVVGLEGSCVVIPCLFRYPGADRKASDFTGIWFTDSNEKVYHSVTSKISSAFQQRTSIWGDLSHRNCSLKINPLLRSDGGPFAFRIEIEDFNKYSFTHNKVSITIKDSPEQPTLSIPELMSSGKRVTTTCSVYHSCPSDPPNFTWSHKGALSSQSLQQTNGQWKITSSLSFTPSKTDHKKTLTCTAAFPGGKKGSRMTTLEVKYAPENVVVLSEVSVVEGSNLNMTCSSDSNPAPHEYHWFTEAGTLLSEGHTFTLKNVSRHIGTIYCTAINTEGQANSSPIQFSVLYPPEIKVGSSCTLDTSGVTCLCIVDSHPASEIKLWGADPSTELRRIHEEKHGTLNIVTLQVALGFSDTVHCQATNSQGNYTMTLQVPHNHETHNNKLLYISLAATASLVTIVGLAVWIKCCDGLGRHIHGGTHRLDNGTLTAIRYRDEMLGPIVRPYAGAVGPGFLLVHDNARPHVARVCRQFLEDEGIDTIEWPPSSPDLNPIEHLWDIMFRSIRRRQDAPQTVQELSDALVQIWEEIPQDTIRRLIRSMPRWCQACIQARGSRTIY</sequence>
<reference evidence="1" key="1">
    <citation type="submission" date="2020-02" db="EMBL/GenBank/DDBJ databases">
        <title>Genome sequencing of the panga catfish, Pangasius djambal.</title>
        <authorList>
            <person name="Wen M."/>
            <person name="Zahm M."/>
            <person name="Roques C."/>
            <person name="Cabau C."/>
            <person name="Klopp C."/>
            <person name="Donnadieu C."/>
            <person name="Jouanno E."/>
            <person name="Avarre J.-C."/>
            <person name="Campet M."/>
            <person name="Ha T."/>
            <person name="Dugue R."/>
            <person name="Lampietro C."/>
            <person name="Louis A."/>
            <person name="Herpin A."/>
            <person name="Echchiki A."/>
            <person name="Berthelot C."/>
            <person name="Parey E."/>
            <person name="Roest-Crollius H."/>
            <person name="Braasch I."/>
            <person name="Postlethwait J.H."/>
            <person name="Bobe J."/>
            <person name="Montfort J."/>
            <person name="Bouchez O."/>
            <person name="Begum T."/>
            <person name="Schartl M."/>
            <person name="Gustiano R."/>
            <person name="Guiguen Y."/>
        </authorList>
    </citation>
    <scope>NUCLEOTIDE SEQUENCE</scope>
    <source>
        <strain evidence="1">Pdj_M5554</strain>
    </source>
</reference>
<organism evidence="1 2">
    <name type="scientific">Pangasius djambal</name>
    <dbReference type="NCBI Taxonomy" id="1691987"/>
    <lineage>
        <taxon>Eukaryota</taxon>
        <taxon>Metazoa</taxon>
        <taxon>Chordata</taxon>
        <taxon>Craniata</taxon>
        <taxon>Vertebrata</taxon>
        <taxon>Euteleostomi</taxon>
        <taxon>Actinopterygii</taxon>
        <taxon>Neopterygii</taxon>
        <taxon>Teleostei</taxon>
        <taxon>Ostariophysi</taxon>
        <taxon>Siluriformes</taxon>
        <taxon>Pangasiidae</taxon>
        <taxon>Pangasius</taxon>
    </lineage>
</organism>
<gene>
    <name evidence="1" type="ORF">PDJAM_G00056950</name>
</gene>
<dbReference type="Proteomes" id="UP000830395">
    <property type="component" value="Chromosome 14"/>
</dbReference>
<dbReference type="EMBL" id="CM040988">
    <property type="protein sequence ID" value="MCJ8740266.1"/>
    <property type="molecule type" value="Genomic_DNA"/>
</dbReference>
<comment type="caution">
    <text evidence="1">The sequence shown here is derived from an EMBL/GenBank/DDBJ whole genome shotgun (WGS) entry which is preliminary data.</text>
</comment>
<keyword evidence="2" id="KW-1185">Reference proteome</keyword>